<dbReference type="PANTHER" id="PTHR42788:SF19">
    <property type="entry name" value="ALIPHATIC SULFONATES IMPORT ATP-BINDING PROTEIN SSUB 2"/>
    <property type="match status" value="1"/>
</dbReference>
<name>A0A318TDL4_9BRAD</name>
<organism evidence="7 8">
    <name type="scientific">Rhodopseudomonas faecalis</name>
    <dbReference type="NCBI Taxonomy" id="99655"/>
    <lineage>
        <taxon>Bacteria</taxon>
        <taxon>Pseudomonadati</taxon>
        <taxon>Pseudomonadota</taxon>
        <taxon>Alphaproteobacteria</taxon>
        <taxon>Hyphomicrobiales</taxon>
        <taxon>Nitrobacteraceae</taxon>
        <taxon>Rhodopseudomonas</taxon>
    </lineage>
</organism>
<dbReference type="PROSITE" id="PS00211">
    <property type="entry name" value="ABC_TRANSPORTER_1"/>
    <property type="match status" value="1"/>
</dbReference>
<dbReference type="Gene3D" id="3.40.50.300">
    <property type="entry name" value="P-loop containing nucleotide triphosphate hydrolases"/>
    <property type="match status" value="1"/>
</dbReference>
<dbReference type="SMART" id="SM00382">
    <property type="entry name" value="AAA"/>
    <property type="match status" value="1"/>
</dbReference>
<comment type="similarity">
    <text evidence="1">Belongs to the ABC transporter superfamily.</text>
</comment>
<dbReference type="GO" id="GO:0016887">
    <property type="term" value="F:ATP hydrolysis activity"/>
    <property type="evidence" value="ECO:0007669"/>
    <property type="project" value="InterPro"/>
</dbReference>
<dbReference type="InterPro" id="IPR017871">
    <property type="entry name" value="ABC_transporter-like_CS"/>
</dbReference>
<evidence type="ECO:0000256" key="5">
    <source>
        <dbReference type="ARBA" id="ARBA00024722"/>
    </source>
</evidence>
<reference evidence="7 8" key="1">
    <citation type="submission" date="2018-06" db="EMBL/GenBank/DDBJ databases">
        <title>Genomic Encyclopedia of Archaeal and Bacterial Type Strains, Phase II (KMG-II): from individual species to whole genera.</title>
        <authorList>
            <person name="Goeker M."/>
        </authorList>
    </citation>
    <scope>NUCLEOTIDE SEQUENCE [LARGE SCALE GENOMIC DNA]</scope>
    <source>
        <strain evidence="7 8">JCM 11668</strain>
    </source>
</reference>
<keyword evidence="3" id="KW-0547">Nucleotide-binding</keyword>
<dbReference type="InterPro" id="IPR027417">
    <property type="entry name" value="P-loop_NTPase"/>
</dbReference>
<dbReference type="InterPro" id="IPR050166">
    <property type="entry name" value="ABC_transporter_ATP-bind"/>
</dbReference>
<gene>
    <name evidence="7" type="ORF">BJ122_11662</name>
</gene>
<proteinExistence type="inferred from homology"/>
<evidence type="ECO:0000256" key="4">
    <source>
        <dbReference type="ARBA" id="ARBA00022840"/>
    </source>
</evidence>
<dbReference type="RefSeq" id="WP_110781470.1">
    <property type="nucleotide sequence ID" value="NZ_QJTI01000016.1"/>
</dbReference>
<sequence>MLTLSNIAITLGGRLLLDRFDLTINPGEITVLLGRSGIGKTTVLRLAAELLRPNSGTIVNSFRRTSYVFQEPRLLPWSSALDNVAMALDPLERSRRKRRAEAALWLTRLGFEPRDFGKYPAQLSGGMQSRVAIARALIVKPELVLMDEPFAALDFPLRRQLQALTRDLCRAQNTAALFVTHDLAETAAIADRVAVMGGSPARVLSSFAQTPTPSLPELWVAVAELAQRGELRDVFDPPAPSVV</sequence>
<evidence type="ECO:0000259" key="6">
    <source>
        <dbReference type="PROSITE" id="PS50893"/>
    </source>
</evidence>
<evidence type="ECO:0000313" key="7">
    <source>
        <dbReference type="EMBL" id="PYF01930.1"/>
    </source>
</evidence>
<evidence type="ECO:0000256" key="1">
    <source>
        <dbReference type="ARBA" id="ARBA00005417"/>
    </source>
</evidence>
<evidence type="ECO:0000313" key="8">
    <source>
        <dbReference type="Proteomes" id="UP000248148"/>
    </source>
</evidence>
<keyword evidence="4 7" id="KW-0067">ATP-binding</keyword>
<dbReference type="PANTHER" id="PTHR42788">
    <property type="entry name" value="TAURINE IMPORT ATP-BINDING PROTEIN-RELATED"/>
    <property type="match status" value="1"/>
</dbReference>
<dbReference type="InterPro" id="IPR003593">
    <property type="entry name" value="AAA+_ATPase"/>
</dbReference>
<dbReference type="EMBL" id="QJTI01000016">
    <property type="protein sequence ID" value="PYF01930.1"/>
    <property type="molecule type" value="Genomic_DNA"/>
</dbReference>
<dbReference type="PROSITE" id="PS50893">
    <property type="entry name" value="ABC_TRANSPORTER_2"/>
    <property type="match status" value="1"/>
</dbReference>
<dbReference type="OrthoDB" id="9802264at2"/>
<evidence type="ECO:0000256" key="2">
    <source>
        <dbReference type="ARBA" id="ARBA00022448"/>
    </source>
</evidence>
<protein>
    <submittedName>
        <fullName evidence="7">NitT/TauT family transport system ATP-binding protein</fullName>
    </submittedName>
</protein>
<comment type="caution">
    <text evidence="7">The sequence shown here is derived from an EMBL/GenBank/DDBJ whole genome shotgun (WGS) entry which is preliminary data.</text>
</comment>
<dbReference type="SUPFAM" id="SSF52540">
    <property type="entry name" value="P-loop containing nucleoside triphosphate hydrolases"/>
    <property type="match status" value="1"/>
</dbReference>
<dbReference type="AlphaFoldDB" id="A0A318TDL4"/>
<accession>A0A318TDL4</accession>
<evidence type="ECO:0000256" key="3">
    <source>
        <dbReference type="ARBA" id="ARBA00022741"/>
    </source>
</evidence>
<keyword evidence="8" id="KW-1185">Reference proteome</keyword>
<dbReference type="Proteomes" id="UP000248148">
    <property type="component" value="Unassembled WGS sequence"/>
</dbReference>
<dbReference type="GO" id="GO:0005524">
    <property type="term" value="F:ATP binding"/>
    <property type="evidence" value="ECO:0007669"/>
    <property type="project" value="UniProtKB-KW"/>
</dbReference>
<feature type="domain" description="ABC transporter" evidence="6">
    <location>
        <begin position="2"/>
        <end position="223"/>
    </location>
</feature>
<dbReference type="InterPro" id="IPR003439">
    <property type="entry name" value="ABC_transporter-like_ATP-bd"/>
</dbReference>
<dbReference type="Pfam" id="PF00005">
    <property type="entry name" value="ABC_tran"/>
    <property type="match status" value="1"/>
</dbReference>
<comment type="function">
    <text evidence="5">Involved in beta-(1--&gt;2)glucan export. Transmembrane domains (TMD) form a pore in the inner membrane and the ATP-binding domain (NBD) is responsible for energy generation.</text>
</comment>
<keyword evidence="2" id="KW-0813">Transport</keyword>